<keyword evidence="2" id="KW-1133">Transmembrane helix</keyword>
<dbReference type="PANTHER" id="PTHR36194">
    <property type="entry name" value="S-LAYER-LIKE PROTEIN"/>
    <property type="match status" value="1"/>
</dbReference>
<keyword evidence="2" id="KW-0472">Membrane</keyword>
<dbReference type="EMBL" id="JAEMHM010000025">
    <property type="protein sequence ID" value="MBJ6727580.1"/>
    <property type="molecule type" value="Genomic_DNA"/>
</dbReference>
<protein>
    <submittedName>
        <fullName evidence="4">DUF4384 domain-containing protein</fullName>
    </submittedName>
</protein>
<dbReference type="Proteomes" id="UP000636888">
    <property type="component" value="Unassembled WGS sequence"/>
</dbReference>
<feature type="region of interest" description="Disordered" evidence="1">
    <location>
        <begin position="59"/>
        <end position="94"/>
    </location>
</feature>
<dbReference type="InterPro" id="IPR038180">
    <property type="entry name" value="FlgT_N_sf"/>
</dbReference>
<comment type="caution">
    <text evidence="4">The sequence shown here is derived from an EMBL/GenBank/DDBJ whole genome shotgun (WGS) entry which is preliminary data.</text>
</comment>
<reference evidence="4" key="1">
    <citation type="submission" date="2020-12" db="EMBL/GenBank/DDBJ databases">
        <title>Geomonas sp. Red875, isolated from river sediment.</title>
        <authorList>
            <person name="Xu Z."/>
            <person name="Zhang Z."/>
            <person name="Masuda Y."/>
            <person name="Itoh H."/>
            <person name="Senoo K."/>
        </authorList>
    </citation>
    <scope>NUCLEOTIDE SEQUENCE</scope>
    <source>
        <strain evidence="4">Red875</strain>
    </source>
</reference>
<evidence type="ECO:0000256" key="2">
    <source>
        <dbReference type="SAM" id="Phobius"/>
    </source>
</evidence>
<evidence type="ECO:0000256" key="1">
    <source>
        <dbReference type="SAM" id="MobiDB-lite"/>
    </source>
</evidence>
<name>A0A8J7M2P5_9BACT</name>
<dbReference type="InterPro" id="IPR025493">
    <property type="entry name" value="DUF4384"/>
</dbReference>
<keyword evidence="2" id="KW-0812">Transmembrane</keyword>
<dbReference type="Pfam" id="PF14326">
    <property type="entry name" value="DUF4384"/>
    <property type="match status" value="1"/>
</dbReference>
<evidence type="ECO:0000259" key="3">
    <source>
        <dbReference type="Pfam" id="PF14326"/>
    </source>
</evidence>
<organism evidence="4 5">
    <name type="scientific">Geomesophilobacter sediminis</name>
    <dbReference type="NCBI Taxonomy" id="2798584"/>
    <lineage>
        <taxon>Bacteria</taxon>
        <taxon>Pseudomonadati</taxon>
        <taxon>Thermodesulfobacteriota</taxon>
        <taxon>Desulfuromonadia</taxon>
        <taxon>Geobacterales</taxon>
        <taxon>Geobacteraceae</taxon>
        <taxon>Geomesophilobacter</taxon>
    </lineage>
</organism>
<keyword evidence="5" id="KW-1185">Reference proteome</keyword>
<proteinExistence type="predicted"/>
<evidence type="ECO:0000313" key="5">
    <source>
        <dbReference type="Proteomes" id="UP000636888"/>
    </source>
</evidence>
<dbReference type="AlphaFoldDB" id="A0A8J7M2P5"/>
<feature type="transmembrane region" description="Helical" evidence="2">
    <location>
        <begin position="6"/>
        <end position="28"/>
    </location>
</feature>
<dbReference type="RefSeq" id="WP_199386716.1">
    <property type="nucleotide sequence ID" value="NZ_JAEMHM010000025.1"/>
</dbReference>
<gene>
    <name evidence="4" type="ORF">JFN93_22930</name>
</gene>
<dbReference type="PANTHER" id="PTHR36194:SF1">
    <property type="entry name" value="S-LAYER-LIKE PROTEIN"/>
    <property type="match status" value="1"/>
</dbReference>
<sequence length="318" mass="35003">MKVNSLLQVAFLRTYAVVMAMFVVLPAVQSYAESFRLPAAGSSSENRAPASIQSVVTEAEGNACMGDDKSRKQTESAAMQDAKRRAGESASTYIQSETSLKDGMLESDLVSAYTNAKVRVIQELAKEWFKDPGLGECHRVRIKAEVTPNEKAMVTVSAQGREALAGDPKAPLSVRVWTDRPRYTEGERMRLYLKGNKPFYGRVVYRQADGTLVQLLPNPYRQSNHFEGGIVYELPSAEDRFSMDTTAPFGSERVTVYACTAPGGDPEVEPADNVYRIRTTAADMSVATRGIRLVKSDRAKSLAAEFFESSVDVQTWAK</sequence>
<dbReference type="Gene3D" id="3.30.1660.40">
    <property type="entry name" value="FlgT, N-terminal domain"/>
    <property type="match status" value="1"/>
</dbReference>
<feature type="domain" description="DUF4384" evidence="3">
    <location>
        <begin position="183"/>
        <end position="261"/>
    </location>
</feature>
<accession>A0A8J7M2P5</accession>
<evidence type="ECO:0000313" key="4">
    <source>
        <dbReference type="EMBL" id="MBJ6727580.1"/>
    </source>
</evidence>